<evidence type="ECO:0000313" key="3">
    <source>
        <dbReference type="EMBL" id="MDO3722584.1"/>
    </source>
</evidence>
<keyword evidence="3" id="KW-0328">Glycosyltransferase</keyword>
<feature type="domain" description="Glycosyl transferase family 1" evidence="1">
    <location>
        <begin position="192"/>
        <end position="348"/>
    </location>
</feature>
<dbReference type="CDD" id="cd03801">
    <property type="entry name" value="GT4_PimA-like"/>
    <property type="match status" value="1"/>
</dbReference>
<dbReference type="InterPro" id="IPR028098">
    <property type="entry name" value="Glyco_trans_4-like_N"/>
</dbReference>
<organism evidence="3 4">
    <name type="scientific">Marinobacter suaedae</name>
    <dbReference type="NCBI Taxonomy" id="3057675"/>
    <lineage>
        <taxon>Bacteria</taxon>
        <taxon>Pseudomonadati</taxon>
        <taxon>Pseudomonadota</taxon>
        <taxon>Gammaproteobacteria</taxon>
        <taxon>Pseudomonadales</taxon>
        <taxon>Marinobacteraceae</taxon>
        <taxon>Marinobacter</taxon>
    </lineage>
</organism>
<dbReference type="EC" id="2.4.-.-" evidence="3"/>
<evidence type="ECO:0000259" key="1">
    <source>
        <dbReference type="Pfam" id="PF00534"/>
    </source>
</evidence>
<name>A0ABT8W2W3_9GAMM</name>
<feature type="domain" description="Glycosyltransferase subfamily 4-like N-terminal" evidence="2">
    <location>
        <begin position="15"/>
        <end position="183"/>
    </location>
</feature>
<sequence>MSILLLSEIFPPTHGGSGRWFFELYQRLEPGTVRIITHEHSIPEQQEIDRQFPQDIRRLQMKSESWGLISRQGIVFYLRSIYKIWKIRPRGLSQIHCGRTIPEGFIGLILARMLNKPLVCYVHGEDIETARTSRELIWIVKRVLSGATQLICNSQNTSTLLEEHWQVPREKIEVLNPGVDPDRFCPAPKDPEFRAEYGWDSRFVCLTVGRLQRRKGHDVMIQAVPKLLKDIPEFLYVIVGSGEQYENLKRLVASLKLQHHVQFLQELNDEVLIKCYQQCDLFILPNRTDENDIEGFGMVLVEAQASGKPVIAGNSGGTAETMQVNRTGLLAECTSPDSITHAILELKRNIMNGLFRPEDCRQHVLDNLTWNNHANKAEIIFKEL</sequence>
<gene>
    <name evidence="3" type="ORF">QVZ43_12725</name>
</gene>
<reference evidence="3" key="1">
    <citation type="submission" date="2023-07" db="EMBL/GenBank/DDBJ databases">
        <title>Marinobacter sp. chi1 genome sequencing and assembly.</title>
        <authorList>
            <person name="Park S."/>
        </authorList>
    </citation>
    <scope>NUCLEOTIDE SEQUENCE</scope>
    <source>
        <strain evidence="3">Chi1</strain>
    </source>
</reference>
<dbReference type="GO" id="GO:0016757">
    <property type="term" value="F:glycosyltransferase activity"/>
    <property type="evidence" value="ECO:0007669"/>
    <property type="project" value="UniProtKB-KW"/>
</dbReference>
<dbReference type="InterPro" id="IPR001296">
    <property type="entry name" value="Glyco_trans_1"/>
</dbReference>
<evidence type="ECO:0000259" key="2">
    <source>
        <dbReference type="Pfam" id="PF13439"/>
    </source>
</evidence>
<dbReference type="InterPro" id="IPR050194">
    <property type="entry name" value="Glycosyltransferase_grp1"/>
</dbReference>
<comment type="caution">
    <text evidence="3">The sequence shown here is derived from an EMBL/GenBank/DDBJ whole genome shotgun (WGS) entry which is preliminary data.</text>
</comment>
<dbReference type="Proteomes" id="UP001168640">
    <property type="component" value="Unassembled WGS sequence"/>
</dbReference>
<dbReference type="PANTHER" id="PTHR45947">
    <property type="entry name" value="SULFOQUINOVOSYL TRANSFERASE SQD2"/>
    <property type="match status" value="1"/>
</dbReference>
<dbReference type="EMBL" id="JAUMIS010000002">
    <property type="protein sequence ID" value="MDO3722584.1"/>
    <property type="molecule type" value="Genomic_DNA"/>
</dbReference>
<accession>A0ABT8W2W3</accession>
<proteinExistence type="predicted"/>
<dbReference type="SUPFAM" id="SSF53756">
    <property type="entry name" value="UDP-Glycosyltransferase/glycogen phosphorylase"/>
    <property type="match status" value="1"/>
</dbReference>
<evidence type="ECO:0000313" key="4">
    <source>
        <dbReference type="Proteomes" id="UP001168640"/>
    </source>
</evidence>
<dbReference type="PANTHER" id="PTHR45947:SF3">
    <property type="entry name" value="SULFOQUINOVOSYL TRANSFERASE SQD2"/>
    <property type="match status" value="1"/>
</dbReference>
<protein>
    <submittedName>
        <fullName evidence="3">Glycosyltransferase family 4 protein</fullName>
        <ecNumber evidence="3">2.4.-.-</ecNumber>
    </submittedName>
</protein>
<dbReference type="Pfam" id="PF00534">
    <property type="entry name" value="Glycos_transf_1"/>
    <property type="match status" value="1"/>
</dbReference>
<dbReference type="Pfam" id="PF13439">
    <property type="entry name" value="Glyco_transf_4"/>
    <property type="match status" value="1"/>
</dbReference>
<keyword evidence="3" id="KW-0808">Transferase</keyword>
<keyword evidence="4" id="KW-1185">Reference proteome</keyword>
<dbReference type="RefSeq" id="WP_302910226.1">
    <property type="nucleotide sequence ID" value="NZ_JAUMIS010000002.1"/>
</dbReference>
<dbReference type="Gene3D" id="3.40.50.2000">
    <property type="entry name" value="Glycogen Phosphorylase B"/>
    <property type="match status" value="2"/>
</dbReference>